<organism evidence="1 2">
    <name type="scientific">Araneus ventricosus</name>
    <name type="common">Orbweaver spider</name>
    <name type="synonym">Epeira ventricosa</name>
    <dbReference type="NCBI Taxonomy" id="182803"/>
    <lineage>
        <taxon>Eukaryota</taxon>
        <taxon>Metazoa</taxon>
        <taxon>Ecdysozoa</taxon>
        <taxon>Arthropoda</taxon>
        <taxon>Chelicerata</taxon>
        <taxon>Arachnida</taxon>
        <taxon>Araneae</taxon>
        <taxon>Araneomorphae</taxon>
        <taxon>Entelegynae</taxon>
        <taxon>Araneoidea</taxon>
        <taxon>Araneidae</taxon>
        <taxon>Araneus</taxon>
    </lineage>
</organism>
<comment type="caution">
    <text evidence="1">The sequence shown here is derived from an EMBL/GenBank/DDBJ whole genome shotgun (WGS) entry which is preliminary data.</text>
</comment>
<evidence type="ECO:0000313" key="2">
    <source>
        <dbReference type="Proteomes" id="UP000499080"/>
    </source>
</evidence>
<dbReference type="AlphaFoldDB" id="A0A4Y2VR73"/>
<dbReference type="Proteomes" id="UP000499080">
    <property type="component" value="Unassembled WGS sequence"/>
</dbReference>
<name>A0A4Y2VR73_ARAVE</name>
<reference evidence="1 2" key="1">
    <citation type="journal article" date="2019" name="Sci. Rep.">
        <title>Orb-weaving spider Araneus ventricosus genome elucidates the spidroin gene catalogue.</title>
        <authorList>
            <person name="Kono N."/>
            <person name="Nakamura H."/>
            <person name="Ohtoshi R."/>
            <person name="Moran D.A.P."/>
            <person name="Shinohara A."/>
            <person name="Yoshida Y."/>
            <person name="Fujiwara M."/>
            <person name="Mori M."/>
            <person name="Tomita M."/>
            <person name="Arakawa K."/>
        </authorList>
    </citation>
    <scope>NUCLEOTIDE SEQUENCE [LARGE SCALE GENOMIC DNA]</scope>
</reference>
<protein>
    <submittedName>
        <fullName evidence="1">Uncharacterized protein</fullName>
    </submittedName>
</protein>
<keyword evidence="2" id="KW-1185">Reference proteome</keyword>
<evidence type="ECO:0000313" key="1">
    <source>
        <dbReference type="EMBL" id="GBO26270.1"/>
    </source>
</evidence>
<sequence>MIHWHTITLSPPPLLRRFTNQETWFEVQSGGTADEWKFDKFPSSGTMCEAGNRGITKSRRFQFQRWFYKNYTSFKIFNAKFFNQISFQSIKRNRR</sequence>
<accession>A0A4Y2VR73</accession>
<proteinExistence type="predicted"/>
<gene>
    <name evidence="1" type="ORF">AVEN_126932_1</name>
</gene>
<dbReference type="EMBL" id="BGPR01049287">
    <property type="protein sequence ID" value="GBO26270.1"/>
    <property type="molecule type" value="Genomic_DNA"/>
</dbReference>